<comment type="similarity">
    <text evidence="2">Belongs to the beta-microseminoprotein family.</text>
</comment>
<feature type="chain" id="PRO_5044665758" evidence="5">
    <location>
        <begin position="20"/>
        <end position="108"/>
    </location>
</feature>
<accession>A0A8B7ZWI3</accession>
<dbReference type="RefSeq" id="XP_022109914.1">
    <property type="nucleotide sequence ID" value="XM_022254222.1"/>
</dbReference>
<dbReference type="Pfam" id="PF05825">
    <property type="entry name" value="PSP94"/>
    <property type="match status" value="1"/>
</dbReference>
<dbReference type="InterPro" id="IPR008735">
    <property type="entry name" value="PSP94"/>
</dbReference>
<organism evidence="6 7">
    <name type="scientific">Acanthaster planci</name>
    <name type="common">Crown-of-thorns starfish</name>
    <dbReference type="NCBI Taxonomy" id="133434"/>
    <lineage>
        <taxon>Eukaryota</taxon>
        <taxon>Metazoa</taxon>
        <taxon>Echinodermata</taxon>
        <taxon>Eleutherozoa</taxon>
        <taxon>Asterozoa</taxon>
        <taxon>Asteroidea</taxon>
        <taxon>Valvatacea</taxon>
        <taxon>Valvatida</taxon>
        <taxon>Acanthasteridae</taxon>
        <taxon>Acanthaster</taxon>
    </lineage>
</organism>
<protein>
    <submittedName>
        <fullName evidence="7 8">Beta-microseminoprotein-like</fullName>
    </submittedName>
</protein>
<dbReference type="AlphaFoldDB" id="A0A8B7ZWI3"/>
<evidence type="ECO:0000313" key="7">
    <source>
        <dbReference type="RefSeq" id="XP_022109913.1"/>
    </source>
</evidence>
<dbReference type="Proteomes" id="UP000694845">
    <property type="component" value="Unplaced"/>
</dbReference>
<proteinExistence type="inferred from homology"/>
<evidence type="ECO:0000256" key="2">
    <source>
        <dbReference type="ARBA" id="ARBA00010352"/>
    </source>
</evidence>
<comment type="subcellular location">
    <subcellularLocation>
        <location evidence="1">Secreted</location>
    </subcellularLocation>
</comment>
<dbReference type="Gene3D" id="2.60.40.1900">
    <property type="entry name" value="Beta-microseminoprotein (PSP94) domain"/>
    <property type="match status" value="1"/>
</dbReference>
<gene>
    <name evidence="7 8" type="primary">LOC110989671</name>
</gene>
<keyword evidence="5" id="KW-0732">Signal</keyword>
<keyword evidence="4" id="KW-1015">Disulfide bond</keyword>
<name>A0A8B7ZWI3_ACAPL</name>
<dbReference type="RefSeq" id="XP_022109913.1">
    <property type="nucleotide sequence ID" value="XM_022254221.1"/>
</dbReference>
<feature type="signal peptide" evidence="5">
    <location>
        <begin position="1"/>
        <end position="19"/>
    </location>
</feature>
<dbReference type="GO" id="GO:0005576">
    <property type="term" value="C:extracellular region"/>
    <property type="evidence" value="ECO:0007669"/>
    <property type="project" value="UniProtKB-SubCell"/>
</dbReference>
<evidence type="ECO:0000313" key="8">
    <source>
        <dbReference type="RefSeq" id="XP_022109914.1"/>
    </source>
</evidence>
<keyword evidence="6" id="KW-1185">Reference proteome</keyword>
<dbReference type="GeneID" id="110989671"/>
<sequence length="108" mass="11831">MRSAVILVITLLVVAAANAAILRLQHYDCTPEEKLDIAGTNGIPHCYECECVANGDQTTGASCHGTVMIPYYDRSKCEGYLDKEKCVFVLTNKKDPEEVCEIMGGKMN</sequence>
<evidence type="ECO:0000256" key="4">
    <source>
        <dbReference type="ARBA" id="ARBA00023157"/>
    </source>
</evidence>
<evidence type="ECO:0000256" key="5">
    <source>
        <dbReference type="SAM" id="SignalP"/>
    </source>
</evidence>
<keyword evidence="3" id="KW-0964">Secreted</keyword>
<dbReference type="KEGG" id="aplc:110989671"/>
<reference evidence="7 8" key="1">
    <citation type="submission" date="2025-04" db="UniProtKB">
        <authorList>
            <consortium name="RefSeq"/>
        </authorList>
    </citation>
    <scope>IDENTIFICATION</scope>
</reference>
<evidence type="ECO:0000313" key="6">
    <source>
        <dbReference type="Proteomes" id="UP000694845"/>
    </source>
</evidence>
<evidence type="ECO:0000256" key="3">
    <source>
        <dbReference type="ARBA" id="ARBA00022525"/>
    </source>
</evidence>
<evidence type="ECO:0000256" key="1">
    <source>
        <dbReference type="ARBA" id="ARBA00004613"/>
    </source>
</evidence>